<feature type="non-terminal residue" evidence="7">
    <location>
        <position position="1"/>
    </location>
</feature>
<dbReference type="OrthoDB" id="3900342at2759"/>
<name>A0A1E4TKI9_9ASCO</name>
<feature type="transmembrane region" description="Helical" evidence="5">
    <location>
        <begin position="77"/>
        <end position="103"/>
    </location>
</feature>
<organism evidence="7 8">
    <name type="scientific">Tortispora caseinolytica NRRL Y-17796</name>
    <dbReference type="NCBI Taxonomy" id="767744"/>
    <lineage>
        <taxon>Eukaryota</taxon>
        <taxon>Fungi</taxon>
        <taxon>Dikarya</taxon>
        <taxon>Ascomycota</taxon>
        <taxon>Saccharomycotina</taxon>
        <taxon>Trigonopsidomycetes</taxon>
        <taxon>Trigonopsidales</taxon>
        <taxon>Trigonopsidaceae</taxon>
        <taxon>Tortispora</taxon>
    </lineage>
</organism>
<evidence type="ECO:0000259" key="6">
    <source>
        <dbReference type="Pfam" id="PF00324"/>
    </source>
</evidence>
<evidence type="ECO:0000256" key="1">
    <source>
        <dbReference type="ARBA" id="ARBA00004141"/>
    </source>
</evidence>
<feature type="transmembrane region" description="Helical" evidence="5">
    <location>
        <begin position="123"/>
        <end position="140"/>
    </location>
</feature>
<comment type="subcellular location">
    <subcellularLocation>
        <location evidence="1">Membrane</location>
        <topology evidence="1">Multi-pass membrane protein</topology>
    </subcellularLocation>
</comment>
<gene>
    <name evidence="7" type="ORF">CANCADRAFT_15816</name>
</gene>
<feature type="transmembrane region" description="Helical" evidence="5">
    <location>
        <begin position="147"/>
        <end position="169"/>
    </location>
</feature>
<dbReference type="GO" id="GO:0016020">
    <property type="term" value="C:membrane"/>
    <property type="evidence" value="ECO:0007669"/>
    <property type="project" value="UniProtKB-SubCell"/>
</dbReference>
<feature type="domain" description="Amino acid permease/ SLC12A" evidence="6">
    <location>
        <begin position="9"/>
        <end position="530"/>
    </location>
</feature>
<dbReference type="PANTHER" id="PTHR43341">
    <property type="entry name" value="AMINO ACID PERMEASE"/>
    <property type="match status" value="1"/>
</dbReference>
<evidence type="ECO:0000256" key="3">
    <source>
        <dbReference type="ARBA" id="ARBA00022989"/>
    </source>
</evidence>
<dbReference type="InterPro" id="IPR050524">
    <property type="entry name" value="APC_YAT"/>
</dbReference>
<dbReference type="Proteomes" id="UP000095023">
    <property type="component" value="Unassembled WGS sequence"/>
</dbReference>
<dbReference type="PANTHER" id="PTHR43341:SF46">
    <property type="entry name" value="SPS-SENSOR COMPONENT SSY1"/>
    <property type="match status" value="1"/>
</dbReference>
<sequence>IKPSLSSRHTQAIAFNCVLGVGLYITSSAYFFKAGPLGVLLGFIITGTVLFLFLLTIKEMTSFIPASGSLSTFGSRFVDDSIGFSMGILYWLSYNFLTMSQIIVASEMISAFTSIGTHATTKIFWISMFIIIITAVNFLPTRTFAECLFVAALIKCIIAIMLVIFLFVVNHSPNSPDTRYTYPLAFKFWDSNKGEPGLALSDATRYGPFRPYFIPSPVTSTERPITTISGDLGRFLQVLYAIIHTVFAYTGLDGFAIAATESRSIKRDFADTFPYFYPVLTCIYVFGALAFGLDTWAGDSRLVGIFDPATVFCPRVGTIDDNVVLHSPGEKSAFVISLRNAGYCKMSQLVIAYFIFSAVCAGAAQMYCANRTLYALAKQAKAPKIFARTKNGSAVYAIWMTALIVCCSYFGAIEPDSSSFNFTWVLTLSGNSMLIAWICTAVAYIRFYKGLKHHPYVLQRDSDNFPFHSPFQPYSAYVVTIFLSVLVLFSGFYVFFKSSWSTADFISSYVPLFIFIVSTIAYKLYRRTRHVKFKDMNFSIGRVTSD</sequence>
<dbReference type="EMBL" id="KV453841">
    <property type="protein sequence ID" value="ODV92247.1"/>
    <property type="molecule type" value="Genomic_DNA"/>
</dbReference>
<feature type="transmembrane region" description="Helical" evidence="5">
    <location>
        <begin position="508"/>
        <end position="525"/>
    </location>
</feature>
<reference evidence="8" key="1">
    <citation type="submission" date="2016-02" db="EMBL/GenBank/DDBJ databases">
        <title>Comparative genomics of biotechnologically important yeasts.</title>
        <authorList>
            <consortium name="DOE Joint Genome Institute"/>
            <person name="Riley R."/>
            <person name="Haridas S."/>
            <person name="Wolfe K.H."/>
            <person name="Lopes M.R."/>
            <person name="Hittinger C.T."/>
            <person name="Goker M."/>
            <person name="Salamov A."/>
            <person name="Wisecaver J."/>
            <person name="Long T.M."/>
            <person name="Aerts A.L."/>
            <person name="Barry K."/>
            <person name="Choi C."/>
            <person name="Clum A."/>
            <person name="Coughlan A.Y."/>
            <person name="Deshpande S."/>
            <person name="Douglass A.P."/>
            <person name="Hanson S.J."/>
            <person name="Klenk H.-P."/>
            <person name="Labutti K."/>
            <person name="Lapidus A."/>
            <person name="Lindquist E."/>
            <person name="Lipzen A."/>
            <person name="Meier-Kolthoff J.P."/>
            <person name="Ohm R.A."/>
            <person name="Otillar R.P."/>
            <person name="Pangilinan J."/>
            <person name="Peng Y."/>
            <person name="Rokas A."/>
            <person name="Rosa C.A."/>
            <person name="Scheuner C."/>
            <person name="Sibirny A.A."/>
            <person name="Slot J.C."/>
            <person name="Stielow J.B."/>
            <person name="Sun H."/>
            <person name="Kurtzman C.P."/>
            <person name="Blackwell M."/>
            <person name="Jeffries T.W."/>
            <person name="Grigoriev I.V."/>
        </authorList>
    </citation>
    <scope>NUCLEOTIDE SEQUENCE [LARGE SCALE GENOMIC DNA]</scope>
    <source>
        <strain evidence="8">NRRL Y-17796</strain>
    </source>
</reference>
<accession>A0A1E4TKI9</accession>
<dbReference type="Gene3D" id="1.20.1740.10">
    <property type="entry name" value="Amino acid/polyamine transporter I"/>
    <property type="match status" value="1"/>
</dbReference>
<feature type="non-terminal residue" evidence="7">
    <location>
        <position position="546"/>
    </location>
</feature>
<protein>
    <recommendedName>
        <fullName evidence="6">Amino acid permease/ SLC12A domain-containing protein</fullName>
    </recommendedName>
</protein>
<proteinExistence type="predicted"/>
<feature type="transmembrane region" description="Helical" evidence="5">
    <location>
        <begin position="238"/>
        <end position="260"/>
    </location>
</feature>
<dbReference type="GO" id="GO:0015171">
    <property type="term" value="F:amino acid transmembrane transporter activity"/>
    <property type="evidence" value="ECO:0007669"/>
    <property type="project" value="TreeGrafter"/>
</dbReference>
<keyword evidence="3 5" id="KW-1133">Transmembrane helix</keyword>
<evidence type="ECO:0000256" key="2">
    <source>
        <dbReference type="ARBA" id="ARBA00022692"/>
    </source>
</evidence>
<keyword evidence="2 5" id="KW-0812">Transmembrane</keyword>
<evidence type="ECO:0000256" key="4">
    <source>
        <dbReference type="ARBA" id="ARBA00023136"/>
    </source>
</evidence>
<feature type="transmembrane region" description="Helical" evidence="5">
    <location>
        <begin position="424"/>
        <end position="445"/>
    </location>
</feature>
<feature type="transmembrane region" description="Helical" evidence="5">
    <location>
        <begin position="12"/>
        <end position="32"/>
    </location>
</feature>
<feature type="transmembrane region" description="Helical" evidence="5">
    <location>
        <begin position="474"/>
        <end position="496"/>
    </location>
</feature>
<evidence type="ECO:0000313" key="7">
    <source>
        <dbReference type="EMBL" id="ODV92247.1"/>
    </source>
</evidence>
<dbReference type="InterPro" id="IPR004841">
    <property type="entry name" value="AA-permease/SLC12A_dom"/>
</dbReference>
<evidence type="ECO:0000256" key="5">
    <source>
        <dbReference type="SAM" id="Phobius"/>
    </source>
</evidence>
<dbReference type="Pfam" id="PF00324">
    <property type="entry name" value="AA_permease"/>
    <property type="match status" value="1"/>
</dbReference>
<keyword evidence="4 5" id="KW-0472">Membrane</keyword>
<evidence type="ECO:0000313" key="8">
    <source>
        <dbReference type="Proteomes" id="UP000095023"/>
    </source>
</evidence>
<feature type="transmembrane region" description="Helical" evidence="5">
    <location>
        <begin position="38"/>
        <end position="57"/>
    </location>
</feature>
<feature type="transmembrane region" description="Helical" evidence="5">
    <location>
        <begin position="272"/>
        <end position="293"/>
    </location>
</feature>
<keyword evidence="8" id="KW-1185">Reference proteome</keyword>
<dbReference type="AlphaFoldDB" id="A0A1E4TKI9"/>
<feature type="transmembrane region" description="Helical" evidence="5">
    <location>
        <begin position="350"/>
        <end position="373"/>
    </location>
</feature>
<feature type="transmembrane region" description="Helical" evidence="5">
    <location>
        <begin position="394"/>
        <end position="412"/>
    </location>
</feature>
<dbReference type="PIRSF" id="PIRSF006060">
    <property type="entry name" value="AA_transporter"/>
    <property type="match status" value="1"/>
</dbReference>